<dbReference type="EMBL" id="BEXB01000004">
    <property type="protein sequence ID" value="GAY75207.1"/>
    <property type="molecule type" value="Genomic_DNA"/>
</dbReference>
<keyword evidence="1" id="KW-0067">ATP-binding</keyword>
<proteinExistence type="predicted"/>
<comment type="caution">
    <text evidence="1">The sequence shown here is derived from an EMBL/GenBank/DDBJ whole genome shotgun (WGS) entry which is preliminary data.</text>
</comment>
<organism evidence="1 2">
    <name type="scientific">Sporolactobacillus inulinus</name>
    <dbReference type="NCBI Taxonomy" id="2078"/>
    <lineage>
        <taxon>Bacteria</taxon>
        <taxon>Bacillati</taxon>
        <taxon>Bacillota</taxon>
        <taxon>Bacilli</taxon>
        <taxon>Bacillales</taxon>
        <taxon>Sporolactobacillaceae</taxon>
        <taxon>Sporolactobacillus</taxon>
    </lineage>
</organism>
<protein>
    <submittedName>
        <fullName evidence="1">Superfamily II DNA/RNA helicases, SNF2 family</fullName>
    </submittedName>
</protein>
<sequence>MRNEEKLKALVNQVMVRNRREDTGLRWPKRIVKAYDIPFSMAEKAFYDSLFELKERGLIQPFSLLTLQREACSSREAVFTTLNKIYKETARPMNERLWHPIFEKMNAIKQNAKSEENIRAHPTN</sequence>
<name>A0A4Y1Z843_9BACL</name>
<gene>
    <name evidence="1" type="ORF">NBRC111894_761</name>
</gene>
<evidence type="ECO:0000313" key="2">
    <source>
        <dbReference type="Proteomes" id="UP000319716"/>
    </source>
</evidence>
<dbReference type="AlphaFoldDB" id="A0A4Y1Z843"/>
<reference evidence="1 2" key="1">
    <citation type="submission" date="2017-11" db="EMBL/GenBank/DDBJ databases">
        <title>Draft Genome Sequence of Sporolactobacillus inulinus NBRC 111894 Isolated from Koso, a Japanese Sugar-Vegetable Fermented Beverage.</title>
        <authorList>
            <person name="Chiou T.Y."/>
            <person name="Oshima K."/>
            <person name="Suda W."/>
            <person name="Hattori M."/>
            <person name="Takahashi T."/>
        </authorList>
    </citation>
    <scope>NUCLEOTIDE SEQUENCE [LARGE SCALE GENOMIC DNA]</scope>
    <source>
        <strain evidence="1 2">NBRC111894</strain>
    </source>
</reference>
<dbReference type="Proteomes" id="UP000319716">
    <property type="component" value="Unassembled WGS sequence"/>
</dbReference>
<dbReference type="GO" id="GO:0004386">
    <property type="term" value="F:helicase activity"/>
    <property type="evidence" value="ECO:0007669"/>
    <property type="project" value="UniProtKB-KW"/>
</dbReference>
<keyword evidence="1" id="KW-0547">Nucleotide-binding</keyword>
<evidence type="ECO:0000313" key="1">
    <source>
        <dbReference type="EMBL" id="GAY75207.1"/>
    </source>
</evidence>
<keyword evidence="1" id="KW-0347">Helicase</keyword>
<keyword evidence="1" id="KW-0378">Hydrolase</keyword>
<accession>A0A4Y1Z843</accession>